<dbReference type="InterPro" id="IPR007658">
    <property type="entry name" value="DUF594"/>
</dbReference>
<keyword evidence="4" id="KW-1185">Reference proteome</keyword>
<proteinExistence type="predicted"/>
<feature type="transmembrane region" description="Helical" evidence="1">
    <location>
        <begin position="197"/>
        <end position="216"/>
    </location>
</feature>
<dbReference type="GeneID" id="123177000"/>
<dbReference type="Gramene" id="TraesJUL1D03G00568120.1">
    <property type="protein sequence ID" value="TraesJUL1D03G00568120.1"/>
    <property type="gene ID" value="TraesJUL1D03G00568120"/>
</dbReference>
<dbReference type="RefSeq" id="XP_044446920.1">
    <property type="nucleotide sequence ID" value="XM_044590985.1"/>
</dbReference>
<keyword evidence="1" id="KW-1133">Transmembrane helix</keyword>
<dbReference type="STRING" id="4565.A0A3B6A1P4"/>
<dbReference type="Pfam" id="PF04578">
    <property type="entry name" value="DUF594"/>
    <property type="match status" value="1"/>
</dbReference>
<evidence type="ECO:0000313" key="4">
    <source>
        <dbReference type="Proteomes" id="UP000019116"/>
    </source>
</evidence>
<dbReference type="Gramene" id="TraesRN1D0101015300.1">
    <property type="protein sequence ID" value="TraesRN1D0101015300.1"/>
    <property type="gene ID" value="TraesRN1D0101015300"/>
</dbReference>
<organism evidence="3">
    <name type="scientific">Triticum aestivum</name>
    <name type="common">Wheat</name>
    <dbReference type="NCBI Taxonomy" id="4565"/>
    <lineage>
        <taxon>Eukaryota</taxon>
        <taxon>Viridiplantae</taxon>
        <taxon>Streptophyta</taxon>
        <taxon>Embryophyta</taxon>
        <taxon>Tracheophyta</taxon>
        <taxon>Spermatophyta</taxon>
        <taxon>Magnoliopsida</taxon>
        <taxon>Liliopsida</taxon>
        <taxon>Poales</taxon>
        <taxon>Poaceae</taxon>
        <taxon>BOP clade</taxon>
        <taxon>Pooideae</taxon>
        <taxon>Triticodae</taxon>
        <taxon>Triticeae</taxon>
        <taxon>Triticinae</taxon>
        <taxon>Triticum</taxon>
    </lineage>
</organism>
<evidence type="ECO:0000256" key="1">
    <source>
        <dbReference type="SAM" id="Phobius"/>
    </source>
</evidence>
<protein>
    <recommendedName>
        <fullName evidence="2">DUF4220 domain-containing protein</fullName>
    </recommendedName>
</protein>
<dbReference type="Gramene" id="TraesCS1D02G414300.1">
    <property type="protein sequence ID" value="TraesCS1D02G414300.1"/>
    <property type="gene ID" value="TraesCS1D02G414300"/>
</dbReference>
<accession>A0A3B6A1P4</accession>
<sequence>MWSTHTMGGNSRNSTDCSTVEMAFFTKQKGGLVSRINTLLVVNTILMAVIAVMGAYRHRYRHHPLIRFIYLAATTLFLPIVSYVVSAIENPYNVTNYVLKYTVITAKCEARLHVFSVMLWIGLVQIVGTNAIATVAGDYREGRSIVPPAVQLVQAIWTSYLAYTAIESNLHPPEYFGRFPGPVTDPKKGILGLVYKLPPYVLMLLPYVLILAKMLLKYYAWYMARRSLALGSNPRLIVGYMEQLQDGVLNCAELVSEHVPPPLILMKEDTLLVEKQPHGYSLTRMNNNGLVTLDRVWQLNVTLKSGPTTQHKDLCLSFAMFKLLRCRFARYKVSEAIFAKANNFICHVLLEDSDDERVFGVIAHELSFLNDYYYTSLPVSYSKSWLPIVSTCISLLSIGYCLLVTNNFIMESQSSESEQITCSEFHCDPPYMPQGGSSLQFGALLFDQMSLSLLVALVVLVEAREIMSYICSNWTKVALTCHYVSHTSWQQSPVIRKCVGLLLRTRCKFMVHWEDKMNQSSILVLRPRRNLVALLRHLLHLPDQKKKVPRPVKAAVVDAVRRYKRTGRQTNGATHMQLHVNNLLWTSQGTKGTADVILVCHVATSILEVRSRRQNKPLSNHEIAATHISQYCAYLDAYCPELLPDDAAWCRSLYKAVKKDAARVLRSDRVSPATPEAEDQQLVKLLSEQSKHHVLKDGAELGRLLTELPEGEEVAWKALAEFWSDTLVSVAAACDNIDDHAEAVARGGELVTLLWALLAHVGSVDDDTADAAATHGAPDAV</sequence>
<feature type="transmembrane region" description="Helical" evidence="1">
    <location>
        <begin position="36"/>
        <end position="56"/>
    </location>
</feature>
<dbReference type="Proteomes" id="UP000019116">
    <property type="component" value="Chromosome 1D"/>
</dbReference>
<reference evidence="3" key="1">
    <citation type="submission" date="2018-08" db="EMBL/GenBank/DDBJ databases">
        <authorList>
            <person name="Rossello M."/>
        </authorList>
    </citation>
    <scope>NUCLEOTIDE SEQUENCE [LARGE SCALE GENOMIC DNA]</scope>
    <source>
        <strain evidence="3">cv. Chinese Spring</strain>
    </source>
</reference>
<feature type="transmembrane region" description="Helical" evidence="1">
    <location>
        <begin position="117"/>
        <end position="137"/>
    </location>
</feature>
<dbReference type="Gramene" id="TraesCS1D03G0959400.1">
    <property type="protein sequence ID" value="TraesCS1D03G0959400.1.CDS"/>
    <property type="gene ID" value="TraesCS1D03G0959400"/>
</dbReference>
<dbReference type="OMA" id="ANNFICH"/>
<dbReference type="Gramene" id="TraesSTA1D03G00564120.1">
    <property type="protein sequence ID" value="TraesSTA1D03G00564120.1"/>
    <property type="gene ID" value="TraesSTA1D03G00564120"/>
</dbReference>
<evidence type="ECO:0000259" key="2">
    <source>
        <dbReference type="Pfam" id="PF13968"/>
    </source>
</evidence>
<reference evidence="3" key="2">
    <citation type="submission" date="2018-10" db="UniProtKB">
        <authorList>
            <consortium name="EnsemblPlants"/>
        </authorList>
    </citation>
    <scope>IDENTIFICATION</scope>
</reference>
<dbReference type="Gramene" id="TraesJAG1D03G00564460.1">
    <property type="protein sequence ID" value="TraesJAG1D03G00564460.1"/>
    <property type="gene ID" value="TraesJAG1D03G00564460"/>
</dbReference>
<feature type="transmembrane region" description="Helical" evidence="1">
    <location>
        <begin position="68"/>
        <end position="88"/>
    </location>
</feature>
<dbReference type="Pfam" id="PF13968">
    <property type="entry name" value="DUF4220"/>
    <property type="match status" value="1"/>
</dbReference>
<dbReference type="InterPro" id="IPR025315">
    <property type="entry name" value="DUF4220"/>
</dbReference>
<evidence type="ECO:0000313" key="3">
    <source>
        <dbReference type="EnsemblPlants" id="TraesCS1D02G414300.1"/>
    </source>
</evidence>
<keyword evidence="1" id="KW-0472">Membrane</keyword>
<feature type="domain" description="DUF4220" evidence="2">
    <location>
        <begin position="152"/>
        <end position="523"/>
    </location>
</feature>
<keyword evidence="1" id="KW-0812">Transmembrane</keyword>
<dbReference type="Gramene" id="TraesPARA_EIv1.0_0321160.1">
    <property type="protein sequence ID" value="TraesPARA_EIv1.0_0321160.1.CDS"/>
    <property type="gene ID" value="TraesPARA_EIv1.0_0321160"/>
</dbReference>
<dbReference type="Gramene" id="TraesLDM1D03G00567340.1">
    <property type="protein sequence ID" value="TraesLDM1D03G00567340.1"/>
    <property type="gene ID" value="TraesLDM1D03G00567340"/>
</dbReference>
<name>A0A3B6A1P4_WHEAT</name>
<dbReference type="PANTHER" id="PTHR31325">
    <property type="entry name" value="OS01G0798800 PROTEIN-RELATED"/>
    <property type="match status" value="1"/>
</dbReference>
<dbReference type="EnsemblPlants" id="TraesCS1D02G414300.1">
    <property type="protein sequence ID" value="TraesCS1D02G414300.1"/>
    <property type="gene ID" value="TraesCS1D02G414300"/>
</dbReference>
<gene>
    <name evidence="3" type="primary">LOC123177000</name>
</gene>
<dbReference type="AlphaFoldDB" id="A0A3B6A1P4"/>